<accession>A0AAD5IZW5</accession>
<keyword evidence="2" id="KW-1185">Reference proteome</keyword>
<name>A0AAD5IZW5_ACENE</name>
<evidence type="ECO:0000313" key="1">
    <source>
        <dbReference type="EMBL" id="KAI9181699.1"/>
    </source>
</evidence>
<dbReference type="EMBL" id="JAJSOW010000101">
    <property type="protein sequence ID" value="KAI9181699.1"/>
    <property type="molecule type" value="Genomic_DNA"/>
</dbReference>
<dbReference type="AlphaFoldDB" id="A0AAD5IZW5"/>
<gene>
    <name evidence="1" type="ORF">LWI28_017641</name>
</gene>
<sequence length="105" mass="11873">MLCGFDNGYGWQGGLGETALARKLCNCSDVEAFPAPDTGDDQAAASSLVRNLAFSTERFSQHQILRISWLHNFQQLEMKQEAMPRLKIFSIEDCNTLYWIPSQKD</sequence>
<dbReference type="Proteomes" id="UP001064489">
    <property type="component" value="Chromosome 4"/>
</dbReference>
<reference evidence="1" key="2">
    <citation type="submission" date="2023-02" db="EMBL/GenBank/DDBJ databases">
        <authorList>
            <person name="Swenson N.G."/>
            <person name="Wegrzyn J.L."/>
            <person name="Mcevoy S.L."/>
        </authorList>
    </citation>
    <scope>NUCLEOTIDE SEQUENCE</scope>
    <source>
        <strain evidence="1">91603</strain>
        <tissue evidence="1">Leaf</tissue>
    </source>
</reference>
<protein>
    <submittedName>
        <fullName evidence="1">Uncharacterized protein</fullName>
    </submittedName>
</protein>
<proteinExistence type="predicted"/>
<organism evidence="1 2">
    <name type="scientific">Acer negundo</name>
    <name type="common">Box elder</name>
    <dbReference type="NCBI Taxonomy" id="4023"/>
    <lineage>
        <taxon>Eukaryota</taxon>
        <taxon>Viridiplantae</taxon>
        <taxon>Streptophyta</taxon>
        <taxon>Embryophyta</taxon>
        <taxon>Tracheophyta</taxon>
        <taxon>Spermatophyta</taxon>
        <taxon>Magnoliopsida</taxon>
        <taxon>eudicotyledons</taxon>
        <taxon>Gunneridae</taxon>
        <taxon>Pentapetalae</taxon>
        <taxon>rosids</taxon>
        <taxon>malvids</taxon>
        <taxon>Sapindales</taxon>
        <taxon>Sapindaceae</taxon>
        <taxon>Hippocastanoideae</taxon>
        <taxon>Acereae</taxon>
        <taxon>Acer</taxon>
    </lineage>
</organism>
<evidence type="ECO:0000313" key="2">
    <source>
        <dbReference type="Proteomes" id="UP001064489"/>
    </source>
</evidence>
<comment type="caution">
    <text evidence="1">The sequence shown here is derived from an EMBL/GenBank/DDBJ whole genome shotgun (WGS) entry which is preliminary data.</text>
</comment>
<reference evidence="1" key="1">
    <citation type="journal article" date="2022" name="Plant J.">
        <title>Strategies of tolerance reflected in two North American maple genomes.</title>
        <authorList>
            <person name="McEvoy S.L."/>
            <person name="Sezen U.U."/>
            <person name="Trouern-Trend A."/>
            <person name="McMahon S.M."/>
            <person name="Schaberg P.G."/>
            <person name="Yang J."/>
            <person name="Wegrzyn J.L."/>
            <person name="Swenson N.G."/>
        </authorList>
    </citation>
    <scope>NUCLEOTIDE SEQUENCE</scope>
    <source>
        <strain evidence="1">91603</strain>
    </source>
</reference>